<dbReference type="AlphaFoldDB" id="A0A254TNG0"/>
<evidence type="ECO:0000313" key="3">
    <source>
        <dbReference type="Proteomes" id="UP000197535"/>
    </source>
</evidence>
<comment type="caution">
    <text evidence="2">The sequence shown here is derived from an EMBL/GenBank/DDBJ whole genome shotgun (WGS) entry which is preliminary data.</text>
</comment>
<keyword evidence="3" id="KW-1185">Reference proteome</keyword>
<evidence type="ECO:0000259" key="1">
    <source>
        <dbReference type="Pfam" id="PF13399"/>
    </source>
</evidence>
<dbReference type="Proteomes" id="UP000197535">
    <property type="component" value="Unassembled WGS sequence"/>
</dbReference>
<dbReference type="OrthoDB" id="128717at2"/>
<dbReference type="RefSeq" id="WP_088708105.1">
    <property type="nucleotide sequence ID" value="NZ_LSTO01000001.1"/>
</dbReference>
<reference evidence="2 3" key="1">
    <citation type="submission" date="2016-02" db="EMBL/GenBank/DDBJ databases">
        <authorList>
            <person name="Wen L."/>
            <person name="He K."/>
            <person name="Yang H."/>
        </authorList>
    </citation>
    <scope>NUCLEOTIDE SEQUENCE [LARGE SCALE GENOMIC DNA]</scope>
    <source>
        <strain evidence="2 3">TSA40</strain>
    </source>
</reference>
<gene>
    <name evidence="2" type="ORF">AYR66_19005</name>
</gene>
<sequence>MSYAKMTAARQRVGYTPATGRILLRRRVRGMLGKAPVLSLSSTGGTMTSTTAHITSTPAKQSWTPFELLMLAPLGALVWYVATQPLVLHTEPSTAAPVAEAPAAPATTLDPDAPVFVVGAQSTLEQRIAPVARVMIEGVEPPAAAQAAEPAVATPPVAATSPVAEAVPQVAAVAQPAPAVPAAPAQQVASSARIAIADGTGVDGLAKDIAVAMEQAGMAVAKTASLSAGSQRRTVIFYRDGFEEEARRLSRVFAQPPALVANTHPGGSADDYDVRLVLGSAAARDKGLLARKGS</sequence>
<dbReference type="EMBL" id="LSTO01000001">
    <property type="protein sequence ID" value="OWW21248.1"/>
    <property type="molecule type" value="Genomic_DNA"/>
</dbReference>
<protein>
    <recommendedName>
        <fullName evidence="1">LytR/CpsA/Psr regulator C-terminal domain-containing protein</fullName>
    </recommendedName>
</protein>
<evidence type="ECO:0000313" key="2">
    <source>
        <dbReference type="EMBL" id="OWW21248.1"/>
    </source>
</evidence>
<dbReference type="Pfam" id="PF13399">
    <property type="entry name" value="LytR_C"/>
    <property type="match status" value="1"/>
</dbReference>
<proteinExistence type="predicted"/>
<name>A0A254TNG0_9BURK</name>
<feature type="domain" description="LytR/CpsA/Psr regulator C-terminal" evidence="1">
    <location>
        <begin position="192"/>
        <end position="280"/>
    </location>
</feature>
<organism evidence="2 3">
    <name type="scientific">Noviherbaspirillum denitrificans</name>
    <dbReference type="NCBI Taxonomy" id="1968433"/>
    <lineage>
        <taxon>Bacteria</taxon>
        <taxon>Pseudomonadati</taxon>
        <taxon>Pseudomonadota</taxon>
        <taxon>Betaproteobacteria</taxon>
        <taxon>Burkholderiales</taxon>
        <taxon>Oxalobacteraceae</taxon>
        <taxon>Noviherbaspirillum</taxon>
    </lineage>
</organism>
<dbReference type="Gene3D" id="3.30.70.2390">
    <property type="match status" value="1"/>
</dbReference>
<accession>A0A254TNG0</accession>
<dbReference type="InterPro" id="IPR027381">
    <property type="entry name" value="LytR/CpsA/Psr_C"/>
</dbReference>